<dbReference type="Proteomes" id="UP000198775">
    <property type="component" value="Unassembled WGS sequence"/>
</dbReference>
<reference evidence="2" key="1">
    <citation type="submission" date="2016-10" db="EMBL/GenBank/DDBJ databases">
        <authorList>
            <person name="Varghese N."/>
            <person name="Submissions S."/>
        </authorList>
    </citation>
    <scope>NUCLEOTIDE SEQUENCE [LARGE SCALE GENOMIC DNA]</scope>
    <source>
        <strain evidence="2">IBRC-M 10043</strain>
    </source>
</reference>
<organism evidence="1 2">
    <name type="scientific">Halorientalis persicus</name>
    <dbReference type="NCBI Taxonomy" id="1367881"/>
    <lineage>
        <taxon>Archaea</taxon>
        <taxon>Methanobacteriati</taxon>
        <taxon>Methanobacteriota</taxon>
        <taxon>Stenosarchaea group</taxon>
        <taxon>Halobacteria</taxon>
        <taxon>Halobacteriales</taxon>
        <taxon>Haloarculaceae</taxon>
        <taxon>Halorientalis</taxon>
    </lineage>
</organism>
<dbReference type="AlphaFoldDB" id="A0A1H8SMQ3"/>
<name>A0A1H8SMQ3_9EURY</name>
<gene>
    <name evidence="1" type="ORF">SAMN05216388_101981</name>
</gene>
<keyword evidence="2" id="KW-1185">Reference proteome</keyword>
<accession>A0A1H8SMQ3</accession>
<dbReference type="RefSeq" id="WP_092662470.1">
    <property type="nucleotide sequence ID" value="NZ_FOCX01000019.1"/>
</dbReference>
<dbReference type="EMBL" id="FOCX01000019">
    <property type="protein sequence ID" value="SEO79473.1"/>
    <property type="molecule type" value="Genomic_DNA"/>
</dbReference>
<protein>
    <submittedName>
        <fullName evidence="1">Uncharacterized protein</fullName>
    </submittedName>
</protein>
<evidence type="ECO:0000313" key="2">
    <source>
        <dbReference type="Proteomes" id="UP000198775"/>
    </source>
</evidence>
<proteinExistence type="predicted"/>
<sequence>MSEERGSVVAKTTGVRCESYPDECTFAMQAGVFDDDDGAESVLRSLRPTGCCPTCGSELESWDPAFPSVAPGRPGEW</sequence>
<dbReference type="OrthoDB" id="372612at2157"/>
<evidence type="ECO:0000313" key="1">
    <source>
        <dbReference type="EMBL" id="SEO79473.1"/>
    </source>
</evidence>